<name>A0ABT7LGE3_9BURK</name>
<feature type="signal peptide" evidence="1">
    <location>
        <begin position="1"/>
        <end position="24"/>
    </location>
</feature>
<dbReference type="NCBIfam" id="NF038126">
    <property type="entry name" value="PEP_CTERM_FxDxF"/>
    <property type="match status" value="1"/>
</dbReference>
<evidence type="ECO:0000313" key="3">
    <source>
        <dbReference type="EMBL" id="MDL5031926.1"/>
    </source>
</evidence>
<feature type="chain" id="PRO_5045172586" evidence="1">
    <location>
        <begin position="25"/>
        <end position="176"/>
    </location>
</feature>
<dbReference type="EMBL" id="JASVDS010000002">
    <property type="protein sequence ID" value="MDL5031926.1"/>
    <property type="molecule type" value="Genomic_DNA"/>
</dbReference>
<dbReference type="NCBIfam" id="TIGR02595">
    <property type="entry name" value="PEP_CTERM"/>
    <property type="match status" value="1"/>
</dbReference>
<evidence type="ECO:0000259" key="2">
    <source>
        <dbReference type="Pfam" id="PF07589"/>
    </source>
</evidence>
<dbReference type="InterPro" id="IPR013424">
    <property type="entry name" value="Ice-binding_C"/>
</dbReference>
<dbReference type="Proteomes" id="UP001238603">
    <property type="component" value="Unassembled WGS sequence"/>
</dbReference>
<gene>
    <name evidence="3" type="ORF">QRD43_08390</name>
</gene>
<accession>A0ABT7LGE3</accession>
<keyword evidence="4" id="KW-1185">Reference proteome</keyword>
<dbReference type="Pfam" id="PF07589">
    <property type="entry name" value="PEP-CTERM"/>
    <property type="match status" value="1"/>
</dbReference>
<organism evidence="3 4">
    <name type="scientific">Roseateles subflavus</name>
    <dbReference type="NCBI Taxonomy" id="3053353"/>
    <lineage>
        <taxon>Bacteria</taxon>
        <taxon>Pseudomonadati</taxon>
        <taxon>Pseudomonadota</taxon>
        <taxon>Betaproteobacteria</taxon>
        <taxon>Burkholderiales</taxon>
        <taxon>Sphaerotilaceae</taxon>
        <taxon>Roseateles</taxon>
    </lineage>
</organism>
<protein>
    <submittedName>
        <fullName evidence="3">FxDxF family PEP-CTERM protein</fullName>
    </submittedName>
</protein>
<dbReference type="RefSeq" id="WP_285982032.1">
    <property type="nucleotide sequence ID" value="NZ_JASVDS010000002.1"/>
</dbReference>
<sequence length="176" mass="18319">MTLGTTSRLLAGLALALSAVAASATPIVQDFASSNLAPVRRPTAFSQSFVVDAALAGGQVSGHLHAFKATEPTEGIYVDITSAYLSNGTLRYDFTETTPWGMPTFQEVWDLAPVMLGAGSTWTLYVSGVMKDTKSAGLFSGALTQLKAVPEPGSLALLLGAAGLMGAVQRRRAAKR</sequence>
<comment type="caution">
    <text evidence="3">The sequence shown here is derived from an EMBL/GenBank/DDBJ whole genome shotgun (WGS) entry which is preliminary data.</text>
</comment>
<evidence type="ECO:0000313" key="4">
    <source>
        <dbReference type="Proteomes" id="UP001238603"/>
    </source>
</evidence>
<keyword evidence="1" id="KW-0732">Signal</keyword>
<evidence type="ECO:0000256" key="1">
    <source>
        <dbReference type="SAM" id="SignalP"/>
    </source>
</evidence>
<reference evidence="3 4" key="1">
    <citation type="submission" date="2023-06" db="EMBL/GenBank/DDBJ databases">
        <title>Pelomonas sp. APW6 16S ribosomal RNA gene genome sequencing and assembly.</title>
        <authorList>
            <person name="Woo H."/>
        </authorList>
    </citation>
    <scope>NUCLEOTIDE SEQUENCE [LARGE SCALE GENOMIC DNA]</scope>
    <source>
        <strain evidence="3 4">APW6</strain>
    </source>
</reference>
<feature type="domain" description="Ice-binding protein C-terminal" evidence="2">
    <location>
        <begin position="148"/>
        <end position="172"/>
    </location>
</feature>
<proteinExistence type="predicted"/>